<comment type="caution">
    <text evidence="6">The sequence shown here is derived from an EMBL/GenBank/DDBJ whole genome shotgun (WGS) entry which is preliminary data.</text>
</comment>
<dbReference type="PANTHER" id="PTHR10972:SF141">
    <property type="entry name" value="OXYSTEROL-BINDING PROTEIN"/>
    <property type="match status" value="1"/>
</dbReference>
<dbReference type="EMBL" id="VCGU01000008">
    <property type="protein sequence ID" value="TRY71524.1"/>
    <property type="molecule type" value="Genomic_DNA"/>
</dbReference>
<evidence type="ECO:0000256" key="3">
    <source>
        <dbReference type="ARBA" id="ARBA00023121"/>
    </source>
</evidence>
<proteinExistence type="predicted"/>
<dbReference type="AlphaFoldDB" id="A0A553P1F2"/>
<feature type="compositionally biased region" description="Polar residues" evidence="4">
    <location>
        <begin position="268"/>
        <end position="289"/>
    </location>
</feature>
<reference evidence="6 7" key="1">
    <citation type="journal article" date="2018" name="Nat. Ecol. Evol.">
        <title>Genomic signatures of mitonuclear coevolution across populations of Tigriopus californicus.</title>
        <authorList>
            <person name="Barreto F.S."/>
            <person name="Watson E.T."/>
            <person name="Lima T.G."/>
            <person name="Willett C.S."/>
            <person name="Edmands S."/>
            <person name="Li W."/>
            <person name="Burton R.S."/>
        </authorList>
    </citation>
    <scope>NUCLEOTIDE SEQUENCE [LARGE SCALE GENOMIC DNA]</scope>
    <source>
        <strain evidence="6 7">San Diego</strain>
    </source>
</reference>
<feature type="region of interest" description="Disordered" evidence="4">
    <location>
        <begin position="268"/>
        <end position="304"/>
    </location>
</feature>
<evidence type="ECO:0000256" key="2">
    <source>
        <dbReference type="ARBA" id="ARBA00023055"/>
    </source>
</evidence>
<keyword evidence="7" id="KW-1185">Reference proteome</keyword>
<evidence type="ECO:0000256" key="4">
    <source>
        <dbReference type="SAM" id="MobiDB-lite"/>
    </source>
</evidence>
<keyword evidence="2" id="KW-0445">Lipid transport</keyword>
<protein>
    <recommendedName>
        <fullName evidence="5">PH domain-containing protein</fullName>
    </recommendedName>
</protein>
<dbReference type="GO" id="GO:0006869">
    <property type="term" value="P:lipid transport"/>
    <property type="evidence" value="ECO:0007669"/>
    <property type="project" value="UniProtKB-KW"/>
</dbReference>
<feature type="domain" description="PH" evidence="5">
    <location>
        <begin position="36"/>
        <end position="133"/>
    </location>
</feature>
<dbReference type="InterPro" id="IPR000648">
    <property type="entry name" value="Oxysterol-bd"/>
</dbReference>
<dbReference type="GO" id="GO:0005829">
    <property type="term" value="C:cytosol"/>
    <property type="evidence" value="ECO:0007669"/>
    <property type="project" value="TreeGrafter"/>
</dbReference>
<dbReference type="GO" id="GO:0032934">
    <property type="term" value="F:sterol binding"/>
    <property type="evidence" value="ECO:0007669"/>
    <property type="project" value="TreeGrafter"/>
</dbReference>
<dbReference type="InterPro" id="IPR001849">
    <property type="entry name" value="PH_domain"/>
</dbReference>
<dbReference type="OMA" id="LNRMINQ"/>
<feature type="region of interest" description="Disordered" evidence="4">
    <location>
        <begin position="1"/>
        <end position="29"/>
    </location>
</feature>
<dbReference type="Proteomes" id="UP000318571">
    <property type="component" value="Chromosome 7"/>
</dbReference>
<dbReference type="GO" id="GO:0016020">
    <property type="term" value="C:membrane"/>
    <property type="evidence" value="ECO:0007669"/>
    <property type="project" value="TreeGrafter"/>
</dbReference>
<evidence type="ECO:0000256" key="1">
    <source>
        <dbReference type="ARBA" id="ARBA00022448"/>
    </source>
</evidence>
<evidence type="ECO:0000313" key="7">
    <source>
        <dbReference type="Proteomes" id="UP000318571"/>
    </source>
</evidence>
<dbReference type="SMART" id="SM00233">
    <property type="entry name" value="PH"/>
    <property type="match status" value="1"/>
</dbReference>
<dbReference type="PROSITE" id="PS50003">
    <property type="entry name" value="PH_DOMAIN"/>
    <property type="match status" value="1"/>
</dbReference>
<keyword evidence="3" id="KW-0446">Lipid-binding</keyword>
<sequence>MATPHAPAARSMTHPPPPPPPAESTLDLGDPVHEHRQVFSGQLSKFTNVMKGWQFRWFVLEPETGTLEYYIPEERNTGKCRGRQHLGEAEVLPSVEDEHTFNVNFKTGDVYKLRSADAKERQRWVDRIRAVIQMHNQAHQALSRPALPIREPLPATPPGSKSHINDGEPSLSLQNLSLTVLDAFASVHHMIHQADFKRQALCQAIEALPSAQGTVGPQSLDEDLLILKATAAASFMAMQQSLTILQGCMDARQSQPLAAATPHISKSILSSPKTTSRSQFFMPSPTKSKSGLAKDGSLSTSTSSLPAATLSEATCHASS</sequence>
<dbReference type="OrthoDB" id="48057at2759"/>
<dbReference type="Gene3D" id="2.30.29.30">
    <property type="entry name" value="Pleckstrin-homology domain (PH domain)/Phosphotyrosine-binding domain (PTB)"/>
    <property type="match status" value="1"/>
</dbReference>
<dbReference type="Pfam" id="PF00169">
    <property type="entry name" value="PH"/>
    <property type="match status" value="1"/>
</dbReference>
<accession>A0A553P1F2</accession>
<dbReference type="STRING" id="6832.A0A553P1F2"/>
<organism evidence="6 7">
    <name type="scientific">Tigriopus californicus</name>
    <name type="common">Marine copepod</name>
    <dbReference type="NCBI Taxonomy" id="6832"/>
    <lineage>
        <taxon>Eukaryota</taxon>
        <taxon>Metazoa</taxon>
        <taxon>Ecdysozoa</taxon>
        <taxon>Arthropoda</taxon>
        <taxon>Crustacea</taxon>
        <taxon>Multicrustacea</taxon>
        <taxon>Hexanauplia</taxon>
        <taxon>Copepoda</taxon>
        <taxon>Harpacticoida</taxon>
        <taxon>Harpacticidae</taxon>
        <taxon>Tigriopus</taxon>
    </lineage>
</organism>
<gene>
    <name evidence="6" type="ORF">TCAL_11946</name>
</gene>
<dbReference type="SUPFAM" id="SSF50729">
    <property type="entry name" value="PH domain-like"/>
    <property type="match status" value="1"/>
</dbReference>
<evidence type="ECO:0000259" key="5">
    <source>
        <dbReference type="PROSITE" id="PS50003"/>
    </source>
</evidence>
<evidence type="ECO:0000313" key="6">
    <source>
        <dbReference type="EMBL" id="TRY71524.1"/>
    </source>
</evidence>
<dbReference type="PANTHER" id="PTHR10972">
    <property type="entry name" value="OXYSTEROL-BINDING PROTEIN-RELATED"/>
    <property type="match status" value="1"/>
</dbReference>
<feature type="region of interest" description="Disordered" evidence="4">
    <location>
        <begin position="143"/>
        <end position="168"/>
    </location>
</feature>
<name>A0A553P1F2_TIGCA</name>
<keyword evidence="1" id="KW-0813">Transport</keyword>
<dbReference type="InterPro" id="IPR011993">
    <property type="entry name" value="PH-like_dom_sf"/>
</dbReference>